<dbReference type="OrthoDB" id="550780at2759"/>
<dbReference type="PANTHER" id="PTHR14523">
    <property type="entry name" value="UNCHARACTERIZED PROTEIN C17ORF53 HOMOLOG"/>
    <property type="match status" value="1"/>
</dbReference>
<feature type="compositionally biased region" description="Acidic residues" evidence="1">
    <location>
        <begin position="10"/>
        <end position="27"/>
    </location>
</feature>
<name>A0A9Q0GHC0_9ROSI</name>
<sequence length="471" mass="50596">MGTQQTPWEEALDLGDGDDDDDDDNDDNSSASLLLPPRPLKRQRAFQNPTPSSGSAAAAAKEPSLSQPFLRRCHSLLSQSSPNPPRTTQINLVSQPNPHLNNSSSVPSIPGPAGTVQAAILRRKNQTNGGLMGFVEDEVVLPTQEYIRRAVEDGGSAVDDDFARDPWLSAVDFVRREGLVVDGDGAIGVPLSSIRSGAVVDKVAQVVAIVKSCTPNGLGDMMVTLKDPTGSIDASIHRRVLTEMDCGKDISVGAAIIVQKVCILVRRSDLSIATCLFMVISQDGKAPMKLTSTASKVKNAAAPELFDKSRMTQKELSLSEGRTEGIMNSLRQNASMTASARIIEQLRGETEKRDSSHSSGVQRNKNAASGKEHLVVSHDVANATQVNAATGTDDNNNVAEAHNGQNPQNQAARRNITKDAYSFSGSMSSIDESKQPENRCNNEVKNTQPPTSRASLPQWTDEQLEELFAFD</sequence>
<evidence type="ECO:0000259" key="2">
    <source>
        <dbReference type="Pfam" id="PF15072"/>
    </source>
</evidence>
<dbReference type="Pfam" id="PF15072">
    <property type="entry name" value="HROB"/>
    <property type="match status" value="1"/>
</dbReference>
<dbReference type="PANTHER" id="PTHR14523:SF1">
    <property type="entry name" value="HOMOLOGOUS RECOMBINATION OB-FOLD PROTEIN"/>
    <property type="match status" value="1"/>
</dbReference>
<feature type="compositionally biased region" description="Polar residues" evidence="1">
    <location>
        <begin position="443"/>
        <end position="460"/>
    </location>
</feature>
<feature type="compositionally biased region" description="Polar residues" evidence="1">
    <location>
        <begin position="76"/>
        <end position="107"/>
    </location>
</feature>
<gene>
    <name evidence="3" type="ORF">Tsubulata_020443</name>
</gene>
<protein>
    <recommendedName>
        <fullName evidence="2">Homologous recombination OB-fold protein OB-fold domain-containing protein</fullName>
    </recommendedName>
</protein>
<dbReference type="InterPro" id="IPR028045">
    <property type="entry name" value="HROB"/>
</dbReference>
<comment type="caution">
    <text evidence="3">The sequence shown here is derived from an EMBL/GenBank/DDBJ whole genome shotgun (WGS) entry which is preliminary data.</text>
</comment>
<dbReference type="AlphaFoldDB" id="A0A9Q0GHC0"/>
<evidence type="ECO:0000313" key="3">
    <source>
        <dbReference type="EMBL" id="KAJ4848376.1"/>
    </source>
</evidence>
<feature type="region of interest" description="Disordered" evidence="1">
    <location>
        <begin position="348"/>
        <end position="371"/>
    </location>
</feature>
<feature type="region of interest" description="Disordered" evidence="1">
    <location>
        <begin position="1"/>
        <end position="110"/>
    </location>
</feature>
<feature type="domain" description="Homologous recombination OB-fold protein OB-fold" evidence="2">
    <location>
        <begin position="201"/>
        <end position="266"/>
    </location>
</feature>
<dbReference type="Proteomes" id="UP001141552">
    <property type="component" value="Unassembled WGS sequence"/>
</dbReference>
<reference evidence="3" key="2">
    <citation type="journal article" date="2023" name="Plants (Basel)">
        <title>Annotation of the Turnera subulata (Passifloraceae) Draft Genome Reveals the S-Locus Evolved after the Divergence of Turneroideae from Passifloroideae in a Stepwise Manner.</title>
        <authorList>
            <person name="Henning P.M."/>
            <person name="Roalson E.H."/>
            <person name="Mir W."/>
            <person name="McCubbin A.G."/>
            <person name="Shore J.S."/>
        </authorList>
    </citation>
    <scope>NUCLEOTIDE SEQUENCE</scope>
    <source>
        <strain evidence="3">F60SS</strain>
    </source>
</reference>
<reference evidence="3" key="1">
    <citation type="submission" date="2022-02" db="EMBL/GenBank/DDBJ databases">
        <authorList>
            <person name="Henning P.M."/>
            <person name="McCubbin A.G."/>
            <person name="Shore J.S."/>
        </authorList>
    </citation>
    <scope>NUCLEOTIDE SEQUENCE</scope>
    <source>
        <strain evidence="3">F60SS</strain>
        <tissue evidence="3">Leaves</tissue>
    </source>
</reference>
<organism evidence="3 4">
    <name type="scientific">Turnera subulata</name>
    <dbReference type="NCBI Taxonomy" id="218843"/>
    <lineage>
        <taxon>Eukaryota</taxon>
        <taxon>Viridiplantae</taxon>
        <taxon>Streptophyta</taxon>
        <taxon>Embryophyta</taxon>
        <taxon>Tracheophyta</taxon>
        <taxon>Spermatophyta</taxon>
        <taxon>Magnoliopsida</taxon>
        <taxon>eudicotyledons</taxon>
        <taxon>Gunneridae</taxon>
        <taxon>Pentapetalae</taxon>
        <taxon>rosids</taxon>
        <taxon>fabids</taxon>
        <taxon>Malpighiales</taxon>
        <taxon>Passifloraceae</taxon>
        <taxon>Turnera</taxon>
    </lineage>
</organism>
<dbReference type="EMBL" id="JAKUCV010000919">
    <property type="protein sequence ID" value="KAJ4848376.1"/>
    <property type="molecule type" value="Genomic_DNA"/>
</dbReference>
<feature type="compositionally biased region" description="Basic and acidic residues" evidence="1">
    <location>
        <begin position="431"/>
        <end position="442"/>
    </location>
</feature>
<dbReference type="InterPro" id="IPR058570">
    <property type="entry name" value="HROB_OB"/>
</dbReference>
<accession>A0A9Q0GHC0</accession>
<proteinExistence type="predicted"/>
<feature type="compositionally biased region" description="Polar residues" evidence="1">
    <location>
        <begin position="357"/>
        <end position="367"/>
    </location>
</feature>
<feature type="region of interest" description="Disordered" evidence="1">
    <location>
        <begin position="305"/>
        <end position="333"/>
    </location>
</feature>
<keyword evidence="4" id="KW-1185">Reference proteome</keyword>
<dbReference type="GO" id="GO:0000725">
    <property type="term" value="P:recombinational repair"/>
    <property type="evidence" value="ECO:0007669"/>
    <property type="project" value="InterPro"/>
</dbReference>
<evidence type="ECO:0000313" key="4">
    <source>
        <dbReference type="Proteomes" id="UP001141552"/>
    </source>
</evidence>
<evidence type="ECO:0000256" key="1">
    <source>
        <dbReference type="SAM" id="MobiDB-lite"/>
    </source>
</evidence>
<feature type="compositionally biased region" description="Low complexity" evidence="1">
    <location>
        <begin position="52"/>
        <end position="66"/>
    </location>
</feature>
<feature type="compositionally biased region" description="Polar residues" evidence="1">
    <location>
        <begin position="389"/>
        <end position="412"/>
    </location>
</feature>
<feature type="region of interest" description="Disordered" evidence="1">
    <location>
        <begin position="389"/>
        <end position="460"/>
    </location>
</feature>